<feature type="transmembrane region" description="Helical" evidence="6">
    <location>
        <begin position="464"/>
        <end position="486"/>
    </location>
</feature>
<comment type="caution">
    <text evidence="8">The sequence shown here is derived from an EMBL/GenBank/DDBJ whole genome shotgun (WGS) entry which is preliminary data.</text>
</comment>
<dbReference type="PANTHER" id="PTHR23502">
    <property type="entry name" value="MAJOR FACILITATOR SUPERFAMILY"/>
    <property type="match status" value="1"/>
</dbReference>
<feature type="transmembrane region" description="Helical" evidence="6">
    <location>
        <begin position="281"/>
        <end position="301"/>
    </location>
</feature>
<dbReference type="InterPro" id="IPR020846">
    <property type="entry name" value="MFS_dom"/>
</dbReference>
<feature type="compositionally biased region" description="Basic and acidic residues" evidence="5">
    <location>
        <begin position="74"/>
        <end position="84"/>
    </location>
</feature>
<evidence type="ECO:0000313" key="8">
    <source>
        <dbReference type="EMBL" id="KAK4508658.1"/>
    </source>
</evidence>
<evidence type="ECO:0000256" key="4">
    <source>
        <dbReference type="ARBA" id="ARBA00023136"/>
    </source>
</evidence>
<name>A0ABR0F6Z4_ZASCE</name>
<dbReference type="SUPFAM" id="SSF103473">
    <property type="entry name" value="MFS general substrate transporter"/>
    <property type="match status" value="1"/>
</dbReference>
<evidence type="ECO:0000256" key="2">
    <source>
        <dbReference type="ARBA" id="ARBA00022692"/>
    </source>
</evidence>
<dbReference type="Proteomes" id="UP001305779">
    <property type="component" value="Unassembled WGS sequence"/>
</dbReference>
<feature type="transmembrane region" description="Helical" evidence="6">
    <location>
        <begin position="191"/>
        <end position="209"/>
    </location>
</feature>
<dbReference type="CDD" id="cd17323">
    <property type="entry name" value="MFS_Tpo1_MDR_like"/>
    <property type="match status" value="1"/>
</dbReference>
<protein>
    <recommendedName>
        <fullName evidence="7">Major facilitator superfamily (MFS) profile domain-containing protein</fullName>
    </recommendedName>
</protein>
<evidence type="ECO:0000256" key="1">
    <source>
        <dbReference type="ARBA" id="ARBA00004141"/>
    </source>
</evidence>
<dbReference type="PANTHER" id="PTHR23502:SF138">
    <property type="entry name" value="MAJOR FACILITATOR SUPERFAMILY (MFS) PROFILE DOMAIN-CONTAINING PROTEIN-RELATED"/>
    <property type="match status" value="1"/>
</dbReference>
<comment type="subcellular location">
    <subcellularLocation>
        <location evidence="1">Membrane</location>
        <topology evidence="1">Multi-pass membrane protein</topology>
    </subcellularLocation>
</comment>
<feature type="transmembrane region" description="Helical" evidence="6">
    <location>
        <begin position="154"/>
        <end position="179"/>
    </location>
</feature>
<evidence type="ECO:0000313" key="9">
    <source>
        <dbReference type="Proteomes" id="UP001305779"/>
    </source>
</evidence>
<feature type="transmembrane region" description="Helical" evidence="6">
    <location>
        <begin position="221"/>
        <end position="242"/>
    </location>
</feature>
<proteinExistence type="predicted"/>
<dbReference type="EMBL" id="JAXOVC010000001">
    <property type="protein sequence ID" value="KAK4508658.1"/>
    <property type="molecule type" value="Genomic_DNA"/>
</dbReference>
<keyword evidence="4 6" id="KW-0472">Membrane</keyword>
<keyword evidence="3 6" id="KW-1133">Transmembrane helix</keyword>
<feature type="transmembrane region" description="Helical" evidence="6">
    <location>
        <begin position="249"/>
        <end position="275"/>
    </location>
</feature>
<feature type="transmembrane region" description="Helical" evidence="6">
    <location>
        <begin position="493"/>
        <end position="518"/>
    </location>
</feature>
<dbReference type="PROSITE" id="PS50850">
    <property type="entry name" value="MFS"/>
    <property type="match status" value="1"/>
</dbReference>
<feature type="compositionally biased region" description="Basic and acidic residues" evidence="5">
    <location>
        <begin position="1"/>
        <end position="20"/>
    </location>
</feature>
<gene>
    <name evidence="8" type="ORF">PRZ48_002397</name>
</gene>
<sequence length="587" mass="64456">MDAVDRDLEAAEWDAQKEIDSESPGAETLHEEGQQTANGRPVANLVKSRTTGSQYNHLNRTATRRLQHQHTVGSHREAVSREDWPTFGDGRPVPPAIDNESYVVEFDGKDDPMHPFNWAARKKLRIAVTLSYCTLTASFASAIFSSAVEAAGRHFHISVEVATLGVSLYVVGFAAGPTLWAPLSELKGRRLPLLIGMFGYSVFTIGSATCKDTQTLMITRFFAGFFGASPLSIVPACFADMYDNAQRGIAITAFAMAVFVGPFLSPIIGGFITISSIHWRWTMYISAIMGFLGLIALVFLFPESYPPAILVAKARTLRMATRNWAIHSKQDEVEVDFHQLITNNFSRPIRMLATEPIVLLVTLYMSFIYGLMYALLGAYPIVFEGVHGMGEGVGSLPFIGLIIGEAFGGLYIISLQRGYVRKLDGNDGKPIPEWRLPPAIVGGVVFTIGIFWFGWTGFTSSIHWMAPTASGVFIGFGILCIFLQCFNYLIDSYLSFAASVFAANTILRSLVGAGFPLFTRQMFDNLHIQWAGTLLGCLSAIMVPIPLAFIVFGPRLRKRSKFGEPDHSPEGDDGEKLDSEKVIEDAA</sequence>
<feature type="transmembrane region" description="Helical" evidence="6">
    <location>
        <begin position="126"/>
        <end position="148"/>
    </location>
</feature>
<keyword evidence="9" id="KW-1185">Reference proteome</keyword>
<dbReference type="InterPro" id="IPR011701">
    <property type="entry name" value="MFS"/>
</dbReference>
<feature type="transmembrane region" description="Helical" evidence="6">
    <location>
        <begin position="530"/>
        <end position="552"/>
    </location>
</feature>
<keyword evidence="2 6" id="KW-0812">Transmembrane</keyword>
<evidence type="ECO:0000259" key="7">
    <source>
        <dbReference type="PROSITE" id="PS50850"/>
    </source>
</evidence>
<dbReference type="InterPro" id="IPR036259">
    <property type="entry name" value="MFS_trans_sf"/>
</dbReference>
<dbReference type="Gene3D" id="1.20.1250.20">
    <property type="entry name" value="MFS general substrate transporter like domains"/>
    <property type="match status" value="1"/>
</dbReference>
<evidence type="ECO:0000256" key="5">
    <source>
        <dbReference type="SAM" id="MobiDB-lite"/>
    </source>
</evidence>
<feature type="region of interest" description="Disordered" evidence="5">
    <location>
        <begin position="1"/>
        <end position="92"/>
    </location>
</feature>
<feature type="transmembrane region" description="Helical" evidence="6">
    <location>
        <begin position="396"/>
        <end position="415"/>
    </location>
</feature>
<feature type="compositionally biased region" description="Polar residues" evidence="5">
    <location>
        <begin position="47"/>
        <end position="61"/>
    </location>
</feature>
<evidence type="ECO:0000256" key="6">
    <source>
        <dbReference type="SAM" id="Phobius"/>
    </source>
</evidence>
<feature type="domain" description="Major facilitator superfamily (MFS) profile" evidence="7">
    <location>
        <begin position="126"/>
        <end position="557"/>
    </location>
</feature>
<feature type="region of interest" description="Disordered" evidence="5">
    <location>
        <begin position="561"/>
        <end position="587"/>
    </location>
</feature>
<evidence type="ECO:0000256" key="3">
    <source>
        <dbReference type="ARBA" id="ARBA00022989"/>
    </source>
</evidence>
<accession>A0ABR0F6Z4</accession>
<feature type="transmembrane region" description="Helical" evidence="6">
    <location>
        <begin position="436"/>
        <end position="458"/>
    </location>
</feature>
<organism evidence="8 9">
    <name type="scientific">Zasmidium cellare</name>
    <name type="common">Wine cellar mold</name>
    <name type="synonym">Racodium cellare</name>
    <dbReference type="NCBI Taxonomy" id="395010"/>
    <lineage>
        <taxon>Eukaryota</taxon>
        <taxon>Fungi</taxon>
        <taxon>Dikarya</taxon>
        <taxon>Ascomycota</taxon>
        <taxon>Pezizomycotina</taxon>
        <taxon>Dothideomycetes</taxon>
        <taxon>Dothideomycetidae</taxon>
        <taxon>Mycosphaerellales</taxon>
        <taxon>Mycosphaerellaceae</taxon>
        <taxon>Zasmidium</taxon>
    </lineage>
</organism>
<reference evidence="8 9" key="1">
    <citation type="journal article" date="2023" name="G3 (Bethesda)">
        <title>A chromosome-level genome assembly of Zasmidium syzygii isolated from banana leaves.</title>
        <authorList>
            <person name="van Westerhoven A.C."/>
            <person name="Mehrabi R."/>
            <person name="Talebi R."/>
            <person name="Steentjes M.B.F."/>
            <person name="Corcolon B."/>
            <person name="Chong P.A."/>
            <person name="Kema G.H.J."/>
            <person name="Seidl M.F."/>
        </authorList>
    </citation>
    <scope>NUCLEOTIDE SEQUENCE [LARGE SCALE GENOMIC DNA]</scope>
    <source>
        <strain evidence="8 9">P124</strain>
    </source>
</reference>
<feature type="transmembrane region" description="Helical" evidence="6">
    <location>
        <begin position="357"/>
        <end position="376"/>
    </location>
</feature>
<dbReference type="Pfam" id="PF07690">
    <property type="entry name" value="MFS_1"/>
    <property type="match status" value="1"/>
</dbReference>